<accession>A0A6J8BSF8</accession>
<evidence type="ECO:0000256" key="1">
    <source>
        <dbReference type="SAM" id="MobiDB-lite"/>
    </source>
</evidence>
<dbReference type="InterPro" id="IPR050951">
    <property type="entry name" value="Retrovirus_Pol_polyprotein"/>
</dbReference>
<gene>
    <name evidence="3" type="ORF">MCOR_21306</name>
</gene>
<dbReference type="AlphaFoldDB" id="A0A6J8BSF8"/>
<proteinExistence type="predicted"/>
<dbReference type="GO" id="GO:0015074">
    <property type="term" value="P:DNA integration"/>
    <property type="evidence" value="ECO:0007669"/>
    <property type="project" value="InterPro"/>
</dbReference>
<dbReference type="PANTHER" id="PTHR37984">
    <property type="entry name" value="PROTEIN CBG26694"/>
    <property type="match status" value="1"/>
</dbReference>
<organism evidence="3 4">
    <name type="scientific">Mytilus coruscus</name>
    <name type="common">Sea mussel</name>
    <dbReference type="NCBI Taxonomy" id="42192"/>
    <lineage>
        <taxon>Eukaryota</taxon>
        <taxon>Metazoa</taxon>
        <taxon>Spiralia</taxon>
        <taxon>Lophotrochozoa</taxon>
        <taxon>Mollusca</taxon>
        <taxon>Bivalvia</taxon>
        <taxon>Autobranchia</taxon>
        <taxon>Pteriomorphia</taxon>
        <taxon>Mytilida</taxon>
        <taxon>Mytiloidea</taxon>
        <taxon>Mytilidae</taxon>
        <taxon>Mytilinae</taxon>
        <taxon>Mytilus</taxon>
    </lineage>
</organism>
<feature type="region of interest" description="Disordered" evidence="1">
    <location>
        <begin position="165"/>
        <end position="195"/>
    </location>
</feature>
<sequence>MHRGQLDLVDKRADPDGQYCWIGHYIDHYTKFNFFWPQMNKSADEVAHNLSVHVFSVVGLPSILQHDNGREFCNAVIRETLKLWPGDGDVKIITRRPRHPRTQGLVGKVHDSLHKLLASKRAEKPGSGWLEFLYEILNTQCHSSSQETDEFIDEEKVEYMFETDGDLMTGAQTENETDSQTENETDSQAENETEL</sequence>
<dbReference type="SUPFAM" id="SSF53098">
    <property type="entry name" value="Ribonuclease H-like"/>
    <property type="match status" value="1"/>
</dbReference>
<evidence type="ECO:0000259" key="2">
    <source>
        <dbReference type="PROSITE" id="PS50994"/>
    </source>
</evidence>
<dbReference type="Proteomes" id="UP000507470">
    <property type="component" value="Unassembled WGS sequence"/>
</dbReference>
<name>A0A6J8BSF8_MYTCO</name>
<protein>
    <recommendedName>
        <fullName evidence="2">Integrase catalytic domain-containing protein</fullName>
    </recommendedName>
</protein>
<dbReference type="InterPro" id="IPR001584">
    <property type="entry name" value="Integrase_cat-core"/>
</dbReference>
<dbReference type="EMBL" id="CACVKT020003764">
    <property type="protein sequence ID" value="CAC5385804.1"/>
    <property type="molecule type" value="Genomic_DNA"/>
</dbReference>
<dbReference type="Gene3D" id="3.30.420.10">
    <property type="entry name" value="Ribonuclease H-like superfamily/Ribonuclease H"/>
    <property type="match status" value="1"/>
</dbReference>
<dbReference type="InterPro" id="IPR036397">
    <property type="entry name" value="RNaseH_sf"/>
</dbReference>
<feature type="domain" description="Integrase catalytic" evidence="2">
    <location>
        <begin position="1"/>
        <end position="164"/>
    </location>
</feature>
<dbReference type="PANTHER" id="PTHR37984:SF5">
    <property type="entry name" value="PROTEIN NYNRIN-LIKE"/>
    <property type="match status" value="1"/>
</dbReference>
<evidence type="ECO:0000313" key="4">
    <source>
        <dbReference type="Proteomes" id="UP000507470"/>
    </source>
</evidence>
<dbReference type="OrthoDB" id="10038074at2759"/>
<keyword evidence="4" id="KW-1185">Reference proteome</keyword>
<dbReference type="PROSITE" id="PS50994">
    <property type="entry name" value="INTEGRASE"/>
    <property type="match status" value="1"/>
</dbReference>
<reference evidence="3 4" key="1">
    <citation type="submission" date="2020-06" db="EMBL/GenBank/DDBJ databases">
        <authorList>
            <person name="Li R."/>
            <person name="Bekaert M."/>
        </authorList>
    </citation>
    <scope>NUCLEOTIDE SEQUENCE [LARGE SCALE GENOMIC DNA]</scope>
    <source>
        <strain evidence="4">wild</strain>
    </source>
</reference>
<evidence type="ECO:0000313" key="3">
    <source>
        <dbReference type="EMBL" id="CAC5385804.1"/>
    </source>
</evidence>
<dbReference type="InterPro" id="IPR012337">
    <property type="entry name" value="RNaseH-like_sf"/>
</dbReference>
<feature type="compositionally biased region" description="Acidic residues" evidence="1">
    <location>
        <begin position="175"/>
        <end position="195"/>
    </location>
</feature>
<dbReference type="GO" id="GO:0003676">
    <property type="term" value="F:nucleic acid binding"/>
    <property type="evidence" value="ECO:0007669"/>
    <property type="project" value="InterPro"/>
</dbReference>